<protein>
    <submittedName>
        <fullName evidence="5">ESX secretion-associated protein EspG</fullName>
    </submittedName>
</protein>
<comment type="subcellular location">
    <subcellularLocation>
        <location evidence="1">Cytoplasm</location>
    </subcellularLocation>
</comment>
<proteinExistence type="inferred from homology"/>
<dbReference type="EMBL" id="MSIE01000058">
    <property type="protein sequence ID" value="OLF13256.1"/>
    <property type="molecule type" value="Genomic_DNA"/>
</dbReference>
<dbReference type="InterPro" id="IPR025734">
    <property type="entry name" value="EspG"/>
</dbReference>
<evidence type="ECO:0000256" key="4">
    <source>
        <dbReference type="ARBA" id="ARBA00023186"/>
    </source>
</evidence>
<comment type="caution">
    <text evidence="5">The sequence shown here is derived from an EMBL/GenBank/DDBJ whole genome shotgun (WGS) entry which is preliminary data.</text>
</comment>
<dbReference type="STRING" id="1912961.BU204_28165"/>
<sequence>MIASGTVKLSTLEFDVLWERERLPHKHPALAVPSPGRTHTERAALVEQAFDQLERRGLADGQRASGELVDQLSLLARPQVCIDSWVWTDREIRSLTVATGTRALLAVVEGDEVWLIPARETALAQSAVSICGEAPAGPGLSISVPADTLAAADAEAKGDARELGAALMRKGVPTADAKTLALMVTGMGIRGQFGASRVRRDGRLARADRVVAFHDTPQGRYAHLAKPNSDGRTWSTVTPADNHRLAMLVRELLDEV</sequence>
<dbReference type="Pfam" id="PF14011">
    <property type="entry name" value="ESX-1_EspG"/>
    <property type="match status" value="1"/>
</dbReference>
<reference evidence="5 6" key="1">
    <citation type="submission" date="2016-12" db="EMBL/GenBank/DDBJ databases">
        <title>The draft genome sequence of Actinophytocola sp. 11-183.</title>
        <authorList>
            <person name="Wang W."/>
            <person name="Yuan L."/>
        </authorList>
    </citation>
    <scope>NUCLEOTIDE SEQUENCE [LARGE SCALE GENOMIC DNA]</scope>
    <source>
        <strain evidence="5 6">11-183</strain>
    </source>
</reference>
<evidence type="ECO:0000256" key="3">
    <source>
        <dbReference type="ARBA" id="ARBA00022490"/>
    </source>
</evidence>
<evidence type="ECO:0000256" key="2">
    <source>
        <dbReference type="ARBA" id="ARBA00006411"/>
    </source>
</evidence>
<dbReference type="AlphaFoldDB" id="A0A1Q8CFW4"/>
<name>A0A1Q8CFW4_9PSEU</name>
<keyword evidence="4" id="KW-0143">Chaperone</keyword>
<gene>
    <name evidence="5" type="ORF">BU204_28165</name>
</gene>
<keyword evidence="3" id="KW-0963">Cytoplasm</keyword>
<keyword evidence="6" id="KW-1185">Reference proteome</keyword>
<organism evidence="5 6">
    <name type="scientific">Actinophytocola xanthii</name>
    <dbReference type="NCBI Taxonomy" id="1912961"/>
    <lineage>
        <taxon>Bacteria</taxon>
        <taxon>Bacillati</taxon>
        <taxon>Actinomycetota</taxon>
        <taxon>Actinomycetes</taxon>
        <taxon>Pseudonocardiales</taxon>
        <taxon>Pseudonocardiaceae</taxon>
    </lineage>
</organism>
<dbReference type="RefSeq" id="WP_075128792.1">
    <property type="nucleotide sequence ID" value="NZ_MSIE01000058.1"/>
</dbReference>
<dbReference type="Proteomes" id="UP000185596">
    <property type="component" value="Unassembled WGS sequence"/>
</dbReference>
<evidence type="ECO:0000313" key="5">
    <source>
        <dbReference type="EMBL" id="OLF13256.1"/>
    </source>
</evidence>
<comment type="similarity">
    <text evidence="2">Belongs to the EspG family.</text>
</comment>
<accession>A0A1Q8CFW4</accession>
<evidence type="ECO:0000256" key="1">
    <source>
        <dbReference type="ARBA" id="ARBA00004496"/>
    </source>
</evidence>
<dbReference type="OrthoDB" id="3679349at2"/>
<evidence type="ECO:0000313" key="6">
    <source>
        <dbReference type="Proteomes" id="UP000185596"/>
    </source>
</evidence>